<reference evidence="1 2" key="1">
    <citation type="journal article" date="2015" name="Genome Announc.">
        <title>Draft Genome Sequence of Mycobacterium obuense Strain UC1, Isolated from Patient Sputum.</title>
        <authorList>
            <person name="Greninger A.L."/>
            <person name="Cunningham G."/>
            <person name="Hsu E.D."/>
            <person name="Yu J.M."/>
            <person name="Chiu C.Y."/>
            <person name="Miller S."/>
        </authorList>
    </citation>
    <scope>NUCLEOTIDE SEQUENCE [LARGE SCALE GENOMIC DNA]</scope>
    <source>
        <strain evidence="1 2">UC1</strain>
    </source>
</reference>
<dbReference type="PATRIC" id="fig|1807.13.peg.1900"/>
<keyword evidence="2" id="KW-1185">Reference proteome</keyword>
<dbReference type="Proteomes" id="UP000034150">
    <property type="component" value="Unassembled WGS sequence"/>
</dbReference>
<protein>
    <submittedName>
        <fullName evidence="1">Uncharacterized protein</fullName>
    </submittedName>
</protein>
<evidence type="ECO:0000313" key="2">
    <source>
        <dbReference type="Proteomes" id="UP000034150"/>
    </source>
</evidence>
<dbReference type="AlphaFoldDB" id="A0A0M2K6U0"/>
<gene>
    <name evidence="1" type="ORF">WN67_05900</name>
</gene>
<proteinExistence type="predicted"/>
<dbReference type="OrthoDB" id="5185616at2"/>
<accession>A0A0M2K6U0</accession>
<name>A0A0M2K6U0_9MYCO</name>
<dbReference type="RefSeq" id="WP_046362121.1">
    <property type="nucleotide sequence ID" value="NZ_LAUZ02000016.1"/>
</dbReference>
<comment type="caution">
    <text evidence="1">The sequence shown here is derived from an EMBL/GenBank/DDBJ whole genome shotgun (WGS) entry which is preliminary data.</text>
</comment>
<organism evidence="1 2">
    <name type="scientific">Mycolicibacterium obuense</name>
    <dbReference type="NCBI Taxonomy" id="1807"/>
    <lineage>
        <taxon>Bacteria</taxon>
        <taxon>Bacillati</taxon>
        <taxon>Actinomycetota</taxon>
        <taxon>Actinomycetes</taxon>
        <taxon>Mycobacteriales</taxon>
        <taxon>Mycobacteriaceae</taxon>
        <taxon>Mycolicibacterium</taxon>
    </lineage>
</organism>
<evidence type="ECO:0000313" key="1">
    <source>
        <dbReference type="EMBL" id="KKF02899.1"/>
    </source>
</evidence>
<sequence>MTDLDTLMRRREPLDSELQGYLVDSLLGPVIKHPLVFSIPHSPQLNAMANARLRAKQDGCRHAAENKQWTQYLFLHERPFRVYAFTRIAAQLSDVDYWTLLADLWVDAENIYEDQQLWESLLQDGGRFPRRHLMMTEAERQALAAHPETLTIYRGFNVDGRHLGMSWTLNADTARNFALRFGGHGRPQVASGTVSTAAVIAYLRGRGEDEIVVHPTNVTNVDVAEI</sequence>
<dbReference type="EMBL" id="LAUZ02000016">
    <property type="protein sequence ID" value="KKF02899.1"/>
    <property type="molecule type" value="Genomic_DNA"/>
</dbReference>